<evidence type="ECO:0000256" key="5">
    <source>
        <dbReference type="SAM" id="Coils"/>
    </source>
</evidence>
<evidence type="ECO:0000313" key="8">
    <source>
        <dbReference type="EMBL" id="OGZ18039.1"/>
    </source>
</evidence>
<dbReference type="AlphaFoldDB" id="A0A1G2DWT1"/>
<dbReference type="Gene3D" id="2.40.10.340">
    <property type="entry name" value="Rod shape-determining protein MreC, domain 1"/>
    <property type="match status" value="1"/>
</dbReference>
<feature type="domain" description="Rod shape-determining protein MreC beta-barrel core" evidence="7">
    <location>
        <begin position="120"/>
        <end position="261"/>
    </location>
</feature>
<proteinExistence type="inferred from homology"/>
<evidence type="ECO:0000256" key="2">
    <source>
        <dbReference type="ARBA" id="ARBA00013855"/>
    </source>
</evidence>
<reference evidence="8 9" key="1">
    <citation type="journal article" date="2016" name="Nat. Commun.">
        <title>Thousands of microbial genomes shed light on interconnected biogeochemical processes in an aquifer system.</title>
        <authorList>
            <person name="Anantharaman K."/>
            <person name="Brown C.T."/>
            <person name="Hug L.A."/>
            <person name="Sharon I."/>
            <person name="Castelle C.J."/>
            <person name="Probst A.J."/>
            <person name="Thomas B.C."/>
            <person name="Singh A."/>
            <person name="Wilkins M.J."/>
            <person name="Karaoz U."/>
            <person name="Brodie E.L."/>
            <person name="Williams K.H."/>
            <person name="Hubbard S.S."/>
            <person name="Banfield J.F."/>
        </authorList>
    </citation>
    <scope>NUCLEOTIDE SEQUENCE [LARGE SCALE GENOMIC DNA]</scope>
</reference>
<protein>
    <recommendedName>
        <fullName evidence="2">Cell shape-determining protein MreC</fullName>
    </recommendedName>
    <alternativeName>
        <fullName evidence="4">Cell shape protein MreC</fullName>
    </alternativeName>
</protein>
<name>A0A1G2DWT1_9BACT</name>
<dbReference type="Pfam" id="PF04085">
    <property type="entry name" value="MreC"/>
    <property type="match status" value="1"/>
</dbReference>
<comment type="similarity">
    <text evidence="1">Belongs to the MreC family.</text>
</comment>
<feature type="transmembrane region" description="Helical" evidence="6">
    <location>
        <begin position="9"/>
        <end position="27"/>
    </location>
</feature>
<dbReference type="PANTHER" id="PTHR34138:SF1">
    <property type="entry name" value="CELL SHAPE-DETERMINING PROTEIN MREC"/>
    <property type="match status" value="1"/>
</dbReference>
<keyword evidence="6" id="KW-0812">Transmembrane</keyword>
<organism evidence="8 9">
    <name type="scientific">Candidatus Nealsonbacteria bacterium RBG_13_37_56</name>
    <dbReference type="NCBI Taxonomy" id="1801661"/>
    <lineage>
        <taxon>Bacteria</taxon>
        <taxon>Candidatus Nealsoniibacteriota</taxon>
    </lineage>
</organism>
<keyword evidence="6" id="KW-1133">Transmembrane helix</keyword>
<dbReference type="Proteomes" id="UP000178893">
    <property type="component" value="Unassembled WGS sequence"/>
</dbReference>
<accession>A0A1G2DWT1</accession>
<comment type="caution">
    <text evidence="8">The sequence shown here is derived from an EMBL/GenBank/DDBJ whole genome shotgun (WGS) entry which is preliminary data.</text>
</comment>
<dbReference type="GO" id="GO:0005886">
    <property type="term" value="C:plasma membrane"/>
    <property type="evidence" value="ECO:0007669"/>
    <property type="project" value="TreeGrafter"/>
</dbReference>
<dbReference type="EMBL" id="MHLW01000019">
    <property type="protein sequence ID" value="OGZ18039.1"/>
    <property type="molecule type" value="Genomic_DNA"/>
</dbReference>
<dbReference type="InterPro" id="IPR042177">
    <property type="entry name" value="Cell/Rod_1"/>
</dbReference>
<evidence type="ECO:0000313" key="9">
    <source>
        <dbReference type="Proteomes" id="UP000178893"/>
    </source>
</evidence>
<evidence type="ECO:0000256" key="4">
    <source>
        <dbReference type="ARBA" id="ARBA00032089"/>
    </source>
</evidence>
<gene>
    <name evidence="8" type="ORF">A2V72_01265</name>
</gene>
<feature type="coiled-coil region" evidence="5">
    <location>
        <begin position="63"/>
        <end position="107"/>
    </location>
</feature>
<dbReference type="InterPro" id="IPR007221">
    <property type="entry name" value="MreC"/>
</dbReference>
<dbReference type="InterPro" id="IPR042175">
    <property type="entry name" value="Cell/Rod_MreC_2"/>
</dbReference>
<dbReference type="PIRSF" id="PIRSF038471">
    <property type="entry name" value="MreC"/>
    <property type="match status" value="1"/>
</dbReference>
<keyword evidence="5" id="KW-0175">Coiled coil</keyword>
<dbReference type="NCBIfam" id="TIGR00219">
    <property type="entry name" value="mreC"/>
    <property type="match status" value="1"/>
</dbReference>
<dbReference type="Gene3D" id="2.40.10.350">
    <property type="entry name" value="Rod shape-determining protein MreC, domain 2"/>
    <property type="match status" value="1"/>
</dbReference>
<evidence type="ECO:0000256" key="1">
    <source>
        <dbReference type="ARBA" id="ARBA00009369"/>
    </source>
</evidence>
<sequence length="264" mass="30040">MKTSFNKKQILIFIVAIVLIFSLLNFFQKEIKSFFYSFSAPIQKVFWQIGERSSNFLSAVLGARNLKSEKDDLEFKNQKLMIQLAELDKLEEENKSLRQALDLGLEKDFKLAFAQIISKDISQDFILIGKGEKDGILENMPVITEQKVLIGRISETYKKFSKVMLISNKQSSFDAKILNQEECSGIIKGLGNLNLFLDLIPSEKEVFEGDIVVTSCLGGIFPDNLLVGKIKKVKKTDMESFQQADIKPIFDISKSRNVFIILDF</sequence>
<evidence type="ECO:0000256" key="3">
    <source>
        <dbReference type="ARBA" id="ARBA00022960"/>
    </source>
</evidence>
<dbReference type="PANTHER" id="PTHR34138">
    <property type="entry name" value="CELL SHAPE-DETERMINING PROTEIN MREC"/>
    <property type="match status" value="1"/>
</dbReference>
<keyword evidence="6" id="KW-0472">Membrane</keyword>
<evidence type="ECO:0000256" key="6">
    <source>
        <dbReference type="SAM" id="Phobius"/>
    </source>
</evidence>
<evidence type="ECO:0000259" key="7">
    <source>
        <dbReference type="Pfam" id="PF04085"/>
    </source>
</evidence>
<dbReference type="InterPro" id="IPR055342">
    <property type="entry name" value="MreC_beta-barrel_core"/>
</dbReference>
<dbReference type="GO" id="GO:0008360">
    <property type="term" value="P:regulation of cell shape"/>
    <property type="evidence" value="ECO:0007669"/>
    <property type="project" value="UniProtKB-KW"/>
</dbReference>
<keyword evidence="3" id="KW-0133">Cell shape</keyword>